<dbReference type="STRING" id="1642647.PSM36_0047"/>
<evidence type="ECO:0000256" key="7">
    <source>
        <dbReference type="NCBIfam" id="TIGR00126"/>
    </source>
</evidence>
<comment type="pathway">
    <text evidence="1">Carbohydrate degradation; 2-deoxy-D-ribose 1-phosphate degradation; D-glyceraldehyde 3-phosphate and acetaldehyde from 2-deoxy-alpha-D-ribose 1-phosphate: step 2/2.</text>
</comment>
<accession>A0A1R3SR38</accession>
<comment type="similarity">
    <text evidence="2">Belongs to the DeoC/FbaB aldolase family. DeoC type 2 subfamily.</text>
</comment>
<reference evidence="8 9" key="1">
    <citation type="submission" date="2016-08" db="EMBL/GenBank/DDBJ databases">
        <authorList>
            <person name="Seilhamer J.J."/>
        </authorList>
    </citation>
    <scope>NUCLEOTIDE SEQUENCE [LARGE SCALE GENOMIC DNA]</scope>
    <source>
        <strain evidence="8">M3/6</strain>
    </source>
</reference>
<evidence type="ECO:0000256" key="1">
    <source>
        <dbReference type="ARBA" id="ARBA00004816"/>
    </source>
</evidence>
<dbReference type="PIRSF" id="PIRSF001357">
    <property type="entry name" value="DeoC"/>
    <property type="match status" value="1"/>
</dbReference>
<keyword evidence="9" id="KW-1185">Reference proteome</keyword>
<dbReference type="AlphaFoldDB" id="A0A1R3SR38"/>
<dbReference type="GO" id="GO:0009264">
    <property type="term" value="P:deoxyribonucleotide catabolic process"/>
    <property type="evidence" value="ECO:0007669"/>
    <property type="project" value="UniProtKB-UniRule"/>
</dbReference>
<evidence type="ECO:0000256" key="4">
    <source>
        <dbReference type="ARBA" id="ARBA00023239"/>
    </source>
</evidence>
<dbReference type="InterPro" id="IPR011343">
    <property type="entry name" value="DeoC"/>
</dbReference>
<protein>
    <recommendedName>
        <fullName evidence="3 7">Deoxyribose-phosphate aldolase</fullName>
        <ecNumber evidence="3 7">4.1.2.4</ecNumber>
    </recommendedName>
</protein>
<dbReference type="PANTHER" id="PTHR10889">
    <property type="entry name" value="DEOXYRIBOSE-PHOSPHATE ALDOLASE"/>
    <property type="match status" value="1"/>
</dbReference>
<dbReference type="EC" id="4.1.2.4" evidence="3 7"/>
<proteinExistence type="inferred from homology"/>
<dbReference type="GO" id="GO:0016052">
    <property type="term" value="P:carbohydrate catabolic process"/>
    <property type="evidence" value="ECO:0007669"/>
    <property type="project" value="TreeGrafter"/>
</dbReference>
<organism evidence="8 9">
    <name type="scientific">Proteiniphilum saccharofermentans</name>
    <dbReference type="NCBI Taxonomy" id="1642647"/>
    <lineage>
        <taxon>Bacteria</taxon>
        <taxon>Pseudomonadati</taxon>
        <taxon>Bacteroidota</taxon>
        <taxon>Bacteroidia</taxon>
        <taxon>Bacteroidales</taxon>
        <taxon>Dysgonomonadaceae</taxon>
        <taxon>Proteiniphilum</taxon>
    </lineage>
</organism>
<keyword evidence="5" id="KW-0704">Schiff base</keyword>
<gene>
    <name evidence="8" type="ORF">PSM36_0047</name>
</gene>
<dbReference type="SUPFAM" id="SSF51569">
    <property type="entry name" value="Aldolase"/>
    <property type="match status" value="1"/>
</dbReference>
<dbReference type="NCBIfam" id="TIGR00126">
    <property type="entry name" value="deoC"/>
    <property type="match status" value="1"/>
</dbReference>
<evidence type="ECO:0000256" key="3">
    <source>
        <dbReference type="ARBA" id="ARBA00012515"/>
    </source>
</evidence>
<dbReference type="GO" id="GO:0005737">
    <property type="term" value="C:cytoplasm"/>
    <property type="evidence" value="ECO:0007669"/>
    <property type="project" value="InterPro"/>
</dbReference>
<dbReference type="Gene3D" id="3.20.20.70">
    <property type="entry name" value="Aldolase class I"/>
    <property type="match status" value="1"/>
</dbReference>
<dbReference type="RefSeq" id="WP_076928279.1">
    <property type="nucleotide sequence ID" value="NZ_LT605205.1"/>
</dbReference>
<evidence type="ECO:0000313" key="8">
    <source>
        <dbReference type="EMBL" id="SCD18883.1"/>
    </source>
</evidence>
<evidence type="ECO:0000313" key="9">
    <source>
        <dbReference type="Proteomes" id="UP000187464"/>
    </source>
</evidence>
<dbReference type="PANTHER" id="PTHR10889:SF3">
    <property type="entry name" value="DEOXYRIBOSE-PHOSPHATE ALDOLASE"/>
    <property type="match status" value="1"/>
</dbReference>
<dbReference type="CDD" id="cd00959">
    <property type="entry name" value="DeoC"/>
    <property type="match status" value="1"/>
</dbReference>
<sequence length="286" mass="31215">METNKYSKAINTHPFMLTDEEVTKKVNDLLAEKYSENNNSAVYRKLYSCIDLTSLNSTDSNESIWKFVEKVNSFDGSNPEMDNVAAICVYPNFAHTVKEALTADVKIACVAGGFPSSQTFNEIKIAETSLAVADGADEIDVVINVGKFLEGEYEEMCEELTEIKEACRHASLKVILETGALQNVKNIHNAAILALYSGADFLKTSTGKGYPGASPEAAYVICQAILSYHAKTGKKIGLKMSGGIATTEDAVKYYTIVKETLGEEWCNNTLFRLGASRLADSLLSKI</sequence>
<dbReference type="InterPro" id="IPR013785">
    <property type="entry name" value="Aldolase_TIM"/>
</dbReference>
<dbReference type="Pfam" id="PF01791">
    <property type="entry name" value="DeoC"/>
    <property type="match status" value="1"/>
</dbReference>
<name>A0A1R3SR38_9BACT</name>
<dbReference type="EMBL" id="LT605205">
    <property type="protein sequence ID" value="SCD18883.1"/>
    <property type="molecule type" value="Genomic_DNA"/>
</dbReference>
<dbReference type="GO" id="GO:0004139">
    <property type="term" value="F:deoxyribose-phosphate aldolase activity"/>
    <property type="evidence" value="ECO:0007669"/>
    <property type="project" value="UniProtKB-UniRule"/>
</dbReference>
<evidence type="ECO:0000256" key="5">
    <source>
        <dbReference type="ARBA" id="ARBA00023270"/>
    </source>
</evidence>
<dbReference type="Proteomes" id="UP000187464">
    <property type="component" value="Chromosome I"/>
</dbReference>
<comment type="catalytic activity">
    <reaction evidence="6">
        <text>2-deoxy-D-ribose 5-phosphate = D-glyceraldehyde 3-phosphate + acetaldehyde</text>
        <dbReference type="Rhea" id="RHEA:12821"/>
        <dbReference type="ChEBI" id="CHEBI:15343"/>
        <dbReference type="ChEBI" id="CHEBI:59776"/>
        <dbReference type="ChEBI" id="CHEBI:62877"/>
        <dbReference type="EC" id="4.1.2.4"/>
    </reaction>
</comment>
<dbReference type="KEGG" id="psac:PSM36_0047"/>
<dbReference type="InterPro" id="IPR002915">
    <property type="entry name" value="DeoC/FbaB/LacD_aldolase"/>
</dbReference>
<evidence type="ECO:0000256" key="2">
    <source>
        <dbReference type="ARBA" id="ARBA00009473"/>
    </source>
</evidence>
<evidence type="ECO:0000256" key="6">
    <source>
        <dbReference type="ARBA" id="ARBA00048791"/>
    </source>
</evidence>
<dbReference type="SMART" id="SM01133">
    <property type="entry name" value="DeoC"/>
    <property type="match status" value="1"/>
</dbReference>
<keyword evidence="4 8" id="KW-0456">Lyase</keyword>